<proteinExistence type="predicted"/>
<sequence length="66" mass="7296">MMYKSMLQKYMLAAAPNPNSQLAPEADEKSSDSEESPKKPEAINLIHGSTFDFNSNEEYPEAGDEA</sequence>
<protein>
    <submittedName>
        <fullName evidence="2">Uncharacterized protein</fullName>
    </submittedName>
</protein>
<evidence type="ECO:0000313" key="2">
    <source>
        <dbReference type="EMBL" id="KAK9192454.1"/>
    </source>
</evidence>
<dbReference type="AlphaFoldDB" id="A0AAP0M2M2"/>
<organism evidence="2 3">
    <name type="scientific">Citrus x changshan-huyou</name>
    <dbReference type="NCBI Taxonomy" id="2935761"/>
    <lineage>
        <taxon>Eukaryota</taxon>
        <taxon>Viridiplantae</taxon>
        <taxon>Streptophyta</taxon>
        <taxon>Embryophyta</taxon>
        <taxon>Tracheophyta</taxon>
        <taxon>Spermatophyta</taxon>
        <taxon>Magnoliopsida</taxon>
        <taxon>eudicotyledons</taxon>
        <taxon>Gunneridae</taxon>
        <taxon>Pentapetalae</taxon>
        <taxon>rosids</taxon>
        <taxon>malvids</taxon>
        <taxon>Sapindales</taxon>
        <taxon>Rutaceae</taxon>
        <taxon>Aurantioideae</taxon>
        <taxon>Citrus</taxon>
    </lineage>
</organism>
<feature type="region of interest" description="Disordered" evidence="1">
    <location>
        <begin position="16"/>
        <end position="66"/>
    </location>
</feature>
<accession>A0AAP0M2M2</accession>
<dbReference type="EMBL" id="JBCGBO010000006">
    <property type="protein sequence ID" value="KAK9192454.1"/>
    <property type="molecule type" value="Genomic_DNA"/>
</dbReference>
<gene>
    <name evidence="2" type="ORF">WN944_003146</name>
</gene>
<evidence type="ECO:0000313" key="3">
    <source>
        <dbReference type="Proteomes" id="UP001428341"/>
    </source>
</evidence>
<feature type="compositionally biased region" description="Basic and acidic residues" evidence="1">
    <location>
        <begin position="26"/>
        <end position="41"/>
    </location>
</feature>
<reference evidence="2 3" key="1">
    <citation type="submission" date="2024-05" db="EMBL/GenBank/DDBJ databases">
        <title>Haplotype-resolved chromosome-level genome assembly of Huyou (Citrus changshanensis).</title>
        <authorList>
            <person name="Miao C."/>
            <person name="Chen W."/>
            <person name="Wu Y."/>
            <person name="Wang L."/>
            <person name="Zhao S."/>
            <person name="Grierson D."/>
            <person name="Xu C."/>
            <person name="Chen K."/>
        </authorList>
    </citation>
    <scope>NUCLEOTIDE SEQUENCE [LARGE SCALE GENOMIC DNA]</scope>
    <source>
        <strain evidence="2">01-14</strain>
        <tissue evidence="2">Leaf</tissue>
    </source>
</reference>
<comment type="caution">
    <text evidence="2">The sequence shown here is derived from an EMBL/GenBank/DDBJ whole genome shotgun (WGS) entry which is preliminary data.</text>
</comment>
<dbReference type="Proteomes" id="UP001428341">
    <property type="component" value="Unassembled WGS sequence"/>
</dbReference>
<evidence type="ECO:0000256" key="1">
    <source>
        <dbReference type="SAM" id="MobiDB-lite"/>
    </source>
</evidence>
<keyword evidence="3" id="KW-1185">Reference proteome</keyword>
<name>A0AAP0M2M2_9ROSI</name>